<keyword evidence="1" id="KW-0805">Transcription regulation</keyword>
<accession>A0A4Q7U3X3</accession>
<evidence type="ECO:0000313" key="6">
    <source>
        <dbReference type="EMBL" id="RZT68431.1"/>
    </source>
</evidence>
<feature type="domain" description="HTH tetR-type" evidence="5">
    <location>
        <begin position="17"/>
        <end position="77"/>
    </location>
</feature>
<dbReference type="InterPro" id="IPR001647">
    <property type="entry name" value="HTH_TetR"/>
</dbReference>
<name>A0A4Q7U3X3_9MICO</name>
<evidence type="ECO:0000256" key="2">
    <source>
        <dbReference type="ARBA" id="ARBA00023125"/>
    </source>
</evidence>
<dbReference type="InterPro" id="IPR009057">
    <property type="entry name" value="Homeodomain-like_sf"/>
</dbReference>
<dbReference type="SUPFAM" id="SSF46689">
    <property type="entry name" value="Homeodomain-like"/>
    <property type="match status" value="1"/>
</dbReference>
<dbReference type="PRINTS" id="PR00400">
    <property type="entry name" value="TETREPRESSOR"/>
</dbReference>
<dbReference type="GO" id="GO:0046677">
    <property type="term" value="P:response to antibiotic"/>
    <property type="evidence" value="ECO:0007669"/>
    <property type="project" value="InterPro"/>
</dbReference>
<keyword evidence="7" id="KW-1185">Reference proteome</keyword>
<keyword evidence="2 4" id="KW-0238">DNA-binding</keyword>
<dbReference type="Gene3D" id="1.10.357.10">
    <property type="entry name" value="Tetracycline Repressor, domain 2"/>
    <property type="match status" value="1"/>
</dbReference>
<protein>
    <submittedName>
        <fullName evidence="6">TetR family transcriptional regulator</fullName>
    </submittedName>
</protein>
<organism evidence="6 7">
    <name type="scientific">Leucobacter luti</name>
    <dbReference type="NCBI Taxonomy" id="340320"/>
    <lineage>
        <taxon>Bacteria</taxon>
        <taxon>Bacillati</taxon>
        <taxon>Actinomycetota</taxon>
        <taxon>Actinomycetes</taxon>
        <taxon>Micrococcales</taxon>
        <taxon>Microbacteriaceae</taxon>
        <taxon>Leucobacter</taxon>
    </lineage>
</organism>
<dbReference type="GO" id="GO:0000976">
    <property type="term" value="F:transcription cis-regulatory region binding"/>
    <property type="evidence" value="ECO:0007669"/>
    <property type="project" value="TreeGrafter"/>
</dbReference>
<evidence type="ECO:0000256" key="1">
    <source>
        <dbReference type="ARBA" id="ARBA00023015"/>
    </source>
</evidence>
<dbReference type="Pfam" id="PF00440">
    <property type="entry name" value="TetR_N"/>
    <property type="match status" value="1"/>
</dbReference>
<dbReference type="InterPro" id="IPR050109">
    <property type="entry name" value="HTH-type_TetR-like_transc_reg"/>
</dbReference>
<evidence type="ECO:0000256" key="4">
    <source>
        <dbReference type="PROSITE-ProRule" id="PRU00335"/>
    </source>
</evidence>
<evidence type="ECO:0000256" key="3">
    <source>
        <dbReference type="ARBA" id="ARBA00023163"/>
    </source>
</evidence>
<reference evidence="6 7" key="1">
    <citation type="journal article" date="2015" name="Stand. Genomic Sci.">
        <title>Genomic Encyclopedia of Bacterial and Archaeal Type Strains, Phase III: the genomes of soil and plant-associated and newly described type strains.</title>
        <authorList>
            <person name="Whitman W.B."/>
            <person name="Woyke T."/>
            <person name="Klenk H.P."/>
            <person name="Zhou Y."/>
            <person name="Lilburn T.G."/>
            <person name="Beck B.J."/>
            <person name="De Vos P."/>
            <person name="Vandamme P."/>
            <person name="Eisen J.A."/>
            <person name="Garrity G."/>
            <person name="Hugenholtz P."/>
            <person name="Kyrpides N.C."/>
        </authorList>
    </citation>
    <scope>NUCLEOTIDE SEQUENCE [LARGE SCALE GENOMIC DNA]</scope>
    <source>
        <strain evidence="6 7">RF6</strain>
    </source>
</reference>
<gene>
    <name evidence="6" type="ORF">EV139_0154</name>
</gene>
<dbReference type="InterPro" id="IPR003012">
    <property type="entry name" value="Tet_transcr_reg_TetR"/>
</dbReference>
<dbReference type="PANTHER" id="PTHR30055">
    <property type="entry name" value="HTH-TYPE TRANSCRIPTIONAL REGULATOR RUTR"/>
    <property type="match status" value="1"/>
</dbReference>
<dbReference type="RefSeq" id="WP_130452422.1">
    <property type="nucleotide sequence ID" value="NZ_QYAG01000004.1"/>
</dbReference>
<evidence type="ECO:0000313" key="7">
    <source>
        <dbReference type="Proteomes" id="UP000291832"/>
    </source>
</evidence>
<keyword evidence="3" id="KW-0804">Transcription</keyword>
<dbReference type="AlphaFoldDB" id="A0A4Q7U3X3"/>
<dbReference type="SUPFAM" id="SSF48498">
    <property type="entry name" value="Tetracyclin repressor-like, C-terminal domain"/>
    <property type="match status" value="1"/>
</dbReference>
<dbReference type="GO" id="GO:0003700">
    <property type="term" value="F:DNA-binding transcription factor activity"/>
    <property type="evidence" value="ECO:0007669"/>
    <property type="project" value="TreeGrafter"/>
</dbReference>
<evidence type="ECO:0000259" key="5">
    <source>
        <dbReference type="PROSITE" id="PS50977"/>
    </source>
</evidence>
<feature type="DNA-binding region" description="H-T-H motif" evidence="4">
    <location>
        <begin position="40"/>
        <end position="59"/>
    </location>
</feature>
<dbReference type="PROSITE" id="PS50977">
    <property type="entry name" value="HTH_TETR_2"/>
    <property type="match status" value="1"/>
</dbReference>
<dbReference type="GO" id="GO:0045892">
    <property type="term" value="P:negative regulation of DNA-templated transcription"/>
    <property type="evidence" value="ECO:0007669"/>
    <property type="project" value="InterPro"/>
</dbReference>
<dbReference type="OrthoDB" id="329481at2"/>
<dbReference type="EMBL" id="SHKI01000002">
    <property type="protein sequence ID" value="RZT68431.1"/>
    <property type="molecule type" value="Genomic_DNA"/>
</dbReference>
<comment type="caution">
    <text evidence="6">The sequence shown here is derived from an EMBL/GenBank/DDBJ whole genome shotgun (WGS) entry which is preliminary data.</text>
</comment>
<dbReference type="InterPro" id="IPR036271">
    <property type="entry name" value="Tet_transcr_reg_TetR-rel_C_sf"/>
</dbReference>
<dbReference type="PANTHER" id="PTHR30055:SF151">
    <property type="entry name" value="TRANSCRIPTIONAL REGULATORY PROTEIN"/>
    <property type="match status" value="1"/>
</dbReference>
<sequence>MDARNHPDAGSAKPRGALRRETIAEAAIELIEARGIEQLTMRALAAELGSGTMTLYTHVRSRDDLLAAVVQRLIAEMDIAGAVARAAGSWQAVVRATLDGYRQLATRFPRSFELLALAPYDEDPVASHLAHVVAEVERAGLPAADARFALGTADAFATGFLVVWARTATRAEDRAGTATRADDRARGGDAAAVEELRAPGMFDRGVDAVIRGIEAAL</sequence>
<proteinExistence type="predicted"/>
<dbReference type="Proteomes" id="UP000291832">
    <property type="component" value="Unassembled WGS sequence"/>
</dbReference>